<evidence type="ECO:0000313" key="4">
    <source>
        <dbReference type="Proteomes" id="UP000837803"/>
    </source>
</evidence>
<dbReference type="Gene3D" id="3.30.70.1070">
    <property type="entry name" value="Sporulation related repeat"/>
    <property type="match status" value="1"/>
</dbReference>
<organism evidence="3 4">
    <name type="scientific">Neolewinella maritima</name>
    <dbReference type="NCBI Taxonomy" id="1383882"/>
    <lineage>
        <taxon>Bacteria</taxon>
        <taxon>Pseudomonadati</taxon>
        <taxon>Bacteroidota</taxon>
        <taxon>Saprospiria</taxon>
        <taxon>Saprospirales</taxon>
        <taxon>Lewinellaceae</taxon>
        <taxon>Neolewinella</taxon>
    </lineage>
</organism>
<dbReference type="Gene3D" id="2.120.10.30">
    <property type="entry name" value="TolB, C-terminal domain"/>
    <property type="match status" value="1"/>
</dbReference>
<dbReference type="RefSeq" id="WP_238750193.1">
    <property type="nucleotide sequence ID" value="NZ_CAKLPZ010000001.1"/>
</dbReference>
<dbReference type="EMBL" id="CAKLPZ010000001">
    <property type="protein sequence ID" value="CAH1000138.1"/>
    <property type="molecule type" value="Genomic_DNA"/>
</dbReference>
<dbReference type="Proteomes" id="UP000837803">
    <property type="component" value="Unassembled WGS sequence"/>
</dbReference>
<feature type="region of interest" description="Disordered" evidence="1">
    <location>
        <begin position="428"/>
        <end position="450"/>
    </location>
</feature>
<accession>A0ABM9B0H8</accession>
<comment type="caution">
    <text evidence="3">The sequence shown here is derived from an EMBL/GenBank/DDBJ whole genome shotgun (WGS) entry which is preliminary data.</text>
</comment>
<feature type="compositionally biased region" description="Polar residues" evidence="1">
    <location>
        <begin position="559"/>
        <end position="568"/>
    </location>
</feature>
<dbReference type="InterPro" id="IPR011990">
    <property type="entry name" value="TPR-like_helical_dom_sf"/>
</dbReference>
<dbReference type="Pfam" id="PF07676">
    <property type="entry name" value="PD40"/>
    <property type="match status" value="1"/>
</dbReference>
<protein>
    <recommendedName>
        <fullName evidence="2">SPOR domain-containing protein</fullName>
    </recommendedName>
</protein>
<keyword evidence="4" id="KW-1185">Reference proteome</keyword>
<dbReference type="InterPro" id="IPR008969">
    <property type="entry name" value="CarboxyPept-like_regulatory"/>
</dbReference>
<dbReference type="SUPFAM" id="SSF49464">
    <property type="entry name" value="Carboxypeptidase regulatory domain-like"/>
    <property type="match status" value="1"/>
</dbReference>
<sequence length="771" mass="81493">MTIRTTFLLLVCGGLCLPLSAQFRSEKRAADKAFELSAYNLAIEGYRRALDERPDDPEALARIAESYRMLGALDTARQYYARAMGAETRVEPATLLGYAQTLKSLGEYALARPLFAAYASEADQTVGQQYVSSIDFALAQQSESAGYTVSPFPFNSPQADFGPAMPGPDQLVFNSSRIQEGFDGVAQNRPYLAQRNTLGNFEAPVPLSTGYLSRGGNAGPVSFSPDGTLVVFTRNTFTPGTRMVPEAGIRMSLMLADVNQAGMWSNVRPLPFNGDGFSTGFGTFGAEGRALYFASDRPGGFGGYDLYRARLINGNWEAVPENLGPAVNAQGNEITPYYDGSSLYFSSDWHAGLGAYDVFRAEMNDAGRPTTLYHLGSAVNSPRDDMGFVYDAGQRTGYLTSNRSGGQGAEDLYVVKFSDPLPTVATSGTDATDTDAIATGPQSGVPQGVRAGEPVPFGTVRGYVSSIQSSLPLADATVTITKRSSGQAATVTTDTEGAYYVEVEPRTVYDVNVALAGYESISFPVTTEATTRPDAFGNILLLPIQTTYDTVSPPAPTVEPTTYSTPVTAASPPKRTPADSQTTEAPSVTAFSVQIASVASAPDLAEYSKLAAVGPVFAVQDAGNYKVRIGQYSTREAAAVAAREIKDMGYAGSFIVSGPAPGTDALRSTGSAPATAPAPAMTATAPATATATVQSPYRVQLGAFSKPENFDRVTASQLGSLGQMMRGALTVFYLDGLQSLSQAEGARNRALAAGYSGAYILRLEGDSYVKE</sequence>
<reference evidence="3" key="1">
    <citation type="submission" date="2021-12" db="EMBL/GenBank/DDBJ databases">
        <authorList>
            <person name="Rodrigo-Torres L."/>
            <person name="Arahal R. D."/>
            <person name="Lucena T."/>
        </authorList>
    </citation>
    <scope>NUCLEOTIDE SEQUENCE</scope>
    <source>
        <strain evidence="3">CECT 8419</strain>
    </source>
</reference>
<dbReference type="Pfam" id="PF13620">
    <property type="entry name" value="CarboxypepD_reg"/>
    <property type="match status" value="1"/>
</dbReference>
<gene>
    <name evidence="3" type="ORF">LEM8419_01285</name>
</gene>
<dbReference type="SUPFAM" id="SSF110997">
    <property type="entry name" value="Sporulation related repeat"/>
    <property type="match status" value="1"/>
</dbReference>
<feature type="compositionally biased region" description="Low complexity" evidence="1">
    <location>
        <begin position="428"/>
        <end position="439"/>
    </location>
</feature>
<dbReference type="SUPFAM" id="SSF82171">
    <property type="entry name" value="DPP6 N-terminal domain-like"/>
    <property type="match status" value="1"/>
</dbReference>
<evidence type="ECO:0000313" key="3">
    <source>
        <dbReference type="EMBL" id="CAH1000138.1"/>
    </source>
</evidence>
<name>A0ABM9B0H8_9BACT</name>
<dbReference type="SUPFAM" id="SSF48452">
    <property type="entry name" value="TPR-like"/>
    <property type="match status" value="1"/>
</dbReference>
<dbReference type="Gene3D" id="2.60.40.1120">
    <property type="entry name" value="Carboxypeptidase-like, regulatory domain"/>
    <property type="match status" value="1"/>
</dbReference>
<feature type="domain" description="SPOR" evidence="2">
    <location>
        <begin position="589"/>
        <end position="656"/>
    </location>
</feature>
<dbReference type="InterPro" id="IPR036680">
    <property type="entry name" value="SPOR-like_sf"/>
</dbReference>
<evidence type="ECO:0000259" key="2">
    <source>
        <dbReference type="Pfam" id="PF05036"/>
    </source>
</evidence>
<feature type="region of interest" description="Disordered" evidence="1">
    <location>
        <begin position="554"/>
        <end position="585"/>
    </location>
</feature>
<dbReference type="InterPro" id="IPR011659">
    <property type="entry name" value="WD40"/>
</dbReference>
<dbReference type="InterPro" id="IPR007730">
    <property type="entry name" value="SPOR-like_dom"/>
</dbReference>
<dbReference type="Gene3D" id="1.25.40.10">
    <property type="entry name" value="Tetratricopeptide repeat domain"/>
    <property type="match status" value="1"/>
</dbReference>
<dbReference type="Pfam" id="PF05036">
    <property type="entry name" value="SPOR"/>
    <property type="match status" value="1"/>
</dbReference>
<proteinExistence type="predicted"/>
<evidence type="ECO:0000256" key="1">
    <source>
        <dbReference type="SAM" id="MobiDB-lite"/>
    </source>
</evidence>
<dbReference type="InterPro" id="IPR011042">
    <property type="entry name" value="6-blade_b-propeller_TolB-like"/>
</dbReference>